<dbReference type="EMBL" id="MDYL01000034">
    <property type="protein sequence ID" value="OQD68501.1"/>
    <property type="molecule type" value="Genomic_DNA"/>
</dbReference>
<dbReference type="InterPro" id="IPR036396">
    <property type="entry name" value="Cyt_P450_sf"/>
</dbReference>
<dbReference type="Pfam" id="PF00067">
    <property type="entry name" value="p450"/>
    <property type="match status" value="1"/>
</dbReference>
<feature type="region of interest" description="Disordered" evidence="7">
    <location>
        <begin position="69"/>
        <end position="89"/>
    </location>
</feature>
<keyword evidence="9" id="KW-1185">Reference proteome</keyword>
<dbReference type="GO" id="GO:0005506">
    <property type="term" value="F:iron ion binding"/>
    <property type="evidence" value="ECO:0007669"/>
    <property type="project" value="InterPro"/>
</dbReference>
<evidence type="ECO:0000256" key="1">
    <source>
        <dbReference type="ARBA" id="ARBA00010617"/>
    </source>
</evidence>
<evidence type="ECO:0000313" key="8">
    <source>
        <dbReference type="EMBL" id="OQD68501.1"/>
    </source>
</evidence>
<organism evidence="8 9">
    <name type="scientific">Penicillium decumbens</name>
    <dbReference type="NCBI Taxonomy" id="69771"/>
    <lineage>
        <taxon>Eukaryota</taxon>
        <taxon>Fungi</taxon>
        <taxon>Dikarya</taxon>
        <taxon>Ascomycota</taxon>
        <taxon>Pezizomycotina</taxon>
        <taxon>Eurotiomycetes</taxon>
        <taxon>Eurotiomycetidae</taxon>
        <taxon>Eurotiales</taxon>
        <taxon>Aspergillaceae</taxon>
        <taxon>Penicillium</taxon>
    </lineage>
</organism>
<dbReference type="InterPro" id="IPR001128">
    <property type="entry name" value="Cyt_P450"/>
</dbReference>
<comment type="caution">
    <text evidence="8">The sequence shown here is derived from an EMBL/GenBank/DDBJ whole genome shotgun (WGS) entry which is preliminary data.</text>
</comment>
<dbReference type="OrthoDB" id="1470350at2759"/>
<dbReference type="GO" id="GO:0020037">
    <property type="term" value="F:heme binding"/>
    <property type="evidence" value="ECO:0007669"/>
    <property type="project" value="InterPro"/>
</dbReference>
<evidence type="ECO:0000313" key="9">
    <source>
        <dbReference type="Proteomes" id="UP000191522"/>
    </source>
</evidence>
<accession>A0A1V6NUX6</accession>
<keyword evidence="3" id="KW-0479">Metal-binding</keyword>
<protein>
    <submittedName>
        <fullName evidence="8">Uncharacterized protein</fullName>
    </submittedName>
</protein>
<dbReference type="PANTHER" id="PTHR24291:SF50">
    <property type="entry name" value="BIFUNCTIONAL ALBAFLAVENONE MONOOXYGENASE_TERPENE SYNTHASE"/>
    <property type="match status" value="1"/>
</dbReference>
<dbReference type="OMA" id="MEYCEAI"/>
<keyword evidence="2" id="KW-0349">Heme</keyword>
<evidence type="ECO:0000256" key="5">
    <source>
        <dbReference type="ARBA" id="ARBA00023004"/>
    </source>
</evidence>
<dbReference type="STRING" id="69771.A0A1V6NUX6"/>
<keyword evidence="6" id="KW-0503">Monooxygenase</keyword>
<evidence type="ECO:0000256" key="6">
    <source>
        <dbReference type="ARBA" id="ARBA00023033"/>
    </source>
</evidence>
<evidence type="ECO:0000256" key="4">
    <source>
        <dbReference type="ARBA" id="ARBA00023002"/>
    </source>
</evidence>
<evidence type="ECO:0000256" key="7">
    <source>
        <dbReference type="SAM" id="MobiDB-lite"/>
    </source>
</evidence>
<dbReference type="PANTHER" id="PTHR24291">
    <property type="entry name" value="CYTOCHROME P450 FAMILY 4"/>
    <property type="match status" value="1"/>
</dbReference>
<sequence>MELIASYKQRAEKLEGPEAPLIKAWERLTMEAMKRPTRPRILNWLLYRSGFERDIKTMRDFAMGIIKTRKENPEQSRNGPLDGLLNNTDPQIGKKLSETQVTNEVITMFIGATASPNLVSYSLYYPMKNPDNATKARVDIDSIVSPNEKIQLEHLKKMEYCEAIIRESLRLSATAL</sequence>
<dbReference type="GO" id="GO:0043386">
    <property type="term" value="P:mycotoxin biosynthetic process"/>
    <property type="evidence" value="ECO:0007669"/>
    <property type="project" value="UniProtKB-ARBA"/>
</dbReference>
<dbReference type="GO" id="GO:0016705">
    <property type="term" value="F:oxidoreductase activity, acting on paired donors, with incorporation or reduction of molecular oxygen"/>
    <property type="evidence" value="ECO:0007669"/>
    <property type="project" value="InterPro"/>
</dbReference>
<dbReference type="InterPro" id="IPR050196">
    <property type="entry name" value="Cytochrome_P450_Monoox"/>
</dbReference>
<dbReference type="Proteomes" id="UP000191522">
    <property type="component" value="Unassembled WGS sequence"/>
</dbReference>
<comment type="similarity">
    <text evidence="1">Belongs to the cytochrome P450 family.</text>
</comment>
<gene>
    <name evidence="8" type="ORF">PENDEC_c034G01847</name>
</gene>
<keyword evidence="4" id="KW-0560">Oxidoreductase</keyword>
<name>A0A1V6NUX6_PENDC</name>
<proteinExistence type="inferred from homology"/>
<evidence type="ECO:0000256" key="2">
    <source>
        <dbReference type="ARBA" id="ARBA00022617"/>
    </source>
</evidence>
<reference evidence="9" key="1">
    <citation type="journal article" date="2017" name="Nat. Microbiol.">
        <title>Global analysis of biosynthetic gene clusters reveals vast potential of secondary metabolite production in Penicillium species.</title>
        <authorList>
            <person name="Nielsen J.C."/>
            <person name="Grijseels S."/>
            <person name="Prigent S."/>
            <person name="Ji B."/>
            <person name="Dainat J."/>
            <person name="Nielsen K.F."/>
            <person name="Frisvad J.C."/>
            <person name="Workman M."/>
            <person name="Nielsen J."/>
        </authorList>
    </citation>
    <scope>NUCLEOTIDE SEQUENCE [LARGE SCALE GENOMIC DNA]</scope>
    <source>
        <strain evidence="9">IBT 11843</strain>
    </source>
</reference>
<keyword evidence="5" id="KW-0408">Iron</keyword>
<evidence type="ECO:0000256" key="3">
    <source>
        <dbReference type="ARBA" id="ARBA00022723"/>
    </source>
</evidence>
<dbReference type="AlphaFoldDB" id="A0A1V6NUX6"/>
<dbReference type="Gene3D" id="1.10.630.10">
    <property type="entry name" value="Cytochrome P450"/>
    <property type="match status" value="1"/>
</dbReference>
<dbReference type="GO" id="GO:0004497">
    <property type="term" value="F:monooxygenase activity"/>
    <property type="evidence" value="ECO:0007669"/>
    <property type="project" value="UniProtKB-KW"/>
</dbReference>
<dbReference type="SUPFAM" id="SSF48264">
    <property type="entry name" value="Cytochrome P450"/>
    <property type="match status" value="1"/>
</dbReference>